<evidence type="ECO:0000313" key="3">
    <source>
        <dbReference type="Proteomes" id="UP001497644"/>
    </source>
</evidence>
<feature type="compositionally biased region" description="Polar residues" evidence="1">
    <location>
        <begin position="28"/>
        <end position="46"/>
    </location>
</feature>
<sequence length="1272" mass="145337">MSPKRTPKSRRSESRRSSILKPRKPRQPFQNVNFDSPLNEKGSTPSKTKRRVSFAEKKHVKEFCHSVEQGTVWDNTYEEHDASLKSFVADSNAKTESTENASLCTSKNECIHICESNSSYPNNSNLTNNQLSESIISVKENDNESCDMTFTNPIKCTELFDEGSQREQTILPNKSAIPQAPKNAILNDVLVCSNIDEKHIEPSDERSQLEQNVMPNALSISHVSNNATASNIIIFRDSDEENGASTNNTSTNNISTKSYSESHFNNVDSELDRTCAQDLSMEFTAPVPTFLLPSHAAEQINVQKDDNTLRLNLHTNYISNCNNVSIQAVPTSVKPVNSDLGIFEQISEIQNRGNASLGTENNTHDKTIFSTNLQSNIASKNTVFKQTEDATQNVTESMVLTTVIQPSTTSTDMSCTNNTSFNTSMEMTAAVSSKMYDKIISHPYDENIIKKNDLRENETDKTEFFNDVMMEMTKPVNVLPLIVYDKENLRMDELISKDDGTVFFQNVSMEMTNVLLKNQEEITQPIIHKSISEESTCKEKNIDNSIGFNEKTMEFTEAVPVSLHHERTLNTICTAQSTSFSQTMPKACSPVENSAKSTLQADTVANKTIQHVSMEITATDSSTLHLRDATNERENLIISKDNEFQHLTNNLTESRKSATKENDIISREIVETTDAHDELPNISVIPSSTNNLDHSLNAVLKNNRKKTLDEDEQPNPKKFCSSFMESHTIQENNVRFSPRPNDNYINDTGYNECLVKDIMDHTGLSRSNFRDNLEISECNLLRKSLENNIIELQSIKPPSFILLDSDKEENSFLDALHEDKLQISTCDGTINNMHNSSNQLITNNVTEYECLTESRKSVTKDNESFTILRENEPINIENNQMEDCCRRTVANETEDNQEIDCQVIRRTIINDNRINESNYTTNVENPNEESILLTQNDKHEETNTDHCISPVIKESEVIDEERINDTEPRNNIKEKEEYSDVQKLEIEQCTDHFKRTEVIENQSNSEEYCKENLNDEVRRMQQKEECIEERLAAEQCVSVIEDESFTEQDPFLLLSQKLETHGERDDCIWNVYHKNTDRKMIVFGFISNSLLIATFLSYDFNCSGENLIEKIRIVSRVSDDSGVLVRIVHKLILEKLDDEILMYLYRTHEDILPMLERVSQDVKLAMDFMFDLKRLDDLNLMEIAYNEISFLSRSKQMGIILKVTIKVKRFDKLTSNDINVHCLLGTIRETDVKSLIKNIKKDHKFLRRYMNDVKDYIDIMEETLIAKRPIDL</sequence>
<feature type="compositionally biased region" description="Low complexity" evidence="1">
    <location>
        <begin position="245"/>
        <end position="258"/>
    </location>
</feature>
<accession>A0AAV2NTB7</accession>
<name>A0AAV2NTB7_9HYME</name>
<evidence type="ECO:0000256" key="1">
    <source>
        <dbReference type="SAM" id="MobiDB-lite"/>
    </source>
</evidence>
<protein>
    <submittedName>
        <fullName evidence="2">Uncharacterized protein</fullName>
    </submittedName>
</protein>
<evidence type="ECO:0000313" key="2">
    <source>
        <dbReference type="EMBL" id="CAL1683059.1"/>
    </source>
</evidence>
<feature type="region of interest" description="Disordered" evidence="1">
    <location>
        <begin position="1"/>
        <end position="52"/>
    </location>
</feature>
<feature type="region of interest" description="Disordered" evidence="1">
    <location>
        <begin position="240"/>
        <end position="259"/>
    </location>
</feature>
<organism evidence="2 3">
    <name type="scientific">Lasius platythorax</name>
    <dbReference type="NCBI Taxonomy" id="488582"/>
    <lineage>
        <taxon>Eukaryota</taxon>
        <taxon>Metazoa</taxon>
        <taxon>Ecdysozoa</taxon>
        <taxon>Arthropoda</taxon>
        <taxon>Hexapoda</taxon>
        <taxon>Insecta</taxon>
        <taxon>Pterygota</taxon>
        <taxon>Neoptera</taxon>
        <taxon>Endopterygota</taxon>
        <taxon>Hymenoptera</taxon>
        <taxon>Apocrita</taxon>
        <taxon>Aculeata</taxon>
        <taxon>Formicoidea</taxon>
        <taxon>Formicidae</taxon>
        <taxon>Formicinae</taxon>
        <taxon>Lasius</taxon>
        <taxon>Lasius</taxon>
    </lineage>
</organism>
<gene>
    <name evidence="2" type="ORF">LPLAT_LOCUS8866</name>
</gene>
<dbReference type="CDD" id="cd21853">
    <property type="entry name" value="KNL1_NTD"/>
    <property type="match status" value="1"/>
</dbReference>
<dbReference type="AlphaFoldDB" id="A0AAV2NTB7"/>
<dbReference type="EMBL" id="OZ034827">
    <property type="protein sequence ID" value="CAL1683059.1"/>
    <property type="molecule type" value="Genomic_DNA"/>
</dbReference>
<dbReference type="Proteomes" id="UP001497644">
    <property type="component" value="Chromosome 4"/>
</dbReference>
<reference evidence="2" key="1">
    <citation type="submission" date="2024-04" db="EMBL/GenBank/DDBJ databases">
        <authorList>
            <consortium name="Molecular Ecology Group"/>
        </authorList>
    </citation>
    <scope>NUCLEOTIDE SEQUENCE</scope>
</reference>
<keyword evidence="3" id="KW-1185">Reference proteome</keyword>
<proteinExistence type="predicted"/>